<dbReference type="Proteomes" id="UP001279734">
    <property type="component" value="Unassembled WGS sequence"/>
</dbReference>
<comment type="caution">
    <text evidence="2">The sequence shown here is derived from an EMBL/GenBank/DDBJ whole genome shotgun (WGS) entry which is preliminary data.</text>
</comment>
<dbReference type="Pfam" id="PF07714">
    <property type="entry name" value="PK_Tyr_Ser-Thr"/>
    <property type="match status" value="1"/>
</dbReference>
<sequence>MTEIQMLSKLRHKHLVSLISFCDEDSEMILVYEYMSNGLLRDHLYSKNLPSLSWKQRLEIYIGVARGLHYLHTISTQGIIHYDVKTTNIFLDNNFVAKMAISGSQKIGRARLQPTSTQS</sequence>
<dbReference type="GO" id="GO:0004714">
    <property type="term" value="F:transmembrane receptor protein tyrosine kinase activity"/>
    <property type="evidence" value="ECO:0007669"/>
    <property type="project" value="InterPro"/>
</dbReference>
<dbReference type="InterPro" id="IPR008271">
    <property type="entry name" value="Ser/Thr_kinase_AS"/>
</dbReference>
<dbReference type="GO" id="GO:0005524">
    <property type="term" value="F:ATP binding"/>
    <property type="evidence" value="ECO:0007669"/>
    <property type="project" value="InterPro"/>
</dbReference>
<dbReference type="EMBL" id="BSYO01000026">
    <property type="protein sequence ID" value="GMH23581.1"/>
    <property type="molecule type" value="Genomic_DNA"/>
</dbReference>
<dbReference type="SUPFAM" id="SSF56112">
    <property type="entry name" value="Protein kinase-like (PK-like)"/>
    <property type="match status" value="1"/>
</dbReference>
<dbReference type="GO" id="GO:0009506">
    <property type="term" value="C:plasmodesma"/>
    <property type="evidence" value="ECO:0007669"/>
    <property type="project" value="TreeGrafter"/>
</dbReference>
<dbReference type="InterPro" id="IPR011009">
    <property type="entry name" value="Kinase-like_dom_sf"/>
</dbReference>
<dbReference type="PANTHER" id="PTHR27003">
    <property type="entry name" value="OS07G0166700 PROTEIN"/>
    <property type="match status" value="1"/>
</dbReference>
<proteinExistence type="predicted"/>
<reference evidence="2" key="1">
    <citation type="submission" date="2023-05" db="EMBL/GenBank/DDBJ databases">
        <title>Nepenthes gracilis genome sequencing.</title>
        <authorList>
            <person name="Fukushima K."/>
        </authorList>
    </citation>
    <scope>NUCLEOTIDE SEQUENCE</scope>
    <source>
        <strain evidence="2">SING2019-196</strain>
    </source>
</reference>
<dbReference type="AlphaFoldDB" id="A0AAD3Y1G8"/>
<evidence type="ECO:0000313" key="2">
    <source>
        <dbReference type="EMBL" id="GMH23581.1"/>
    </source>
</evidence>
<evidence type="ECO:0000313" key="3">
    <source>
        <dbReference type="Proteomes" id="UP001279734"/>
    </source>
</evidence>
<dbReference type="InterPro" id="IPR000719">
    <property type="entry name" value="Prot_kinase_dom"/>
</dbReference>
<organism evidence="2 3">
    <name type="scientific">Nepenthes gracilis</name>
    <name type="common">Slender pitcher plant</name>
    <dbReference type="NCBI Taxonomy" id="150966"/>
    <lineage>
        <taxon>Eukaryota</taxon>
        <taxon>Viridiplantae</taxon>
        <taxon>Streptophyta</taxon>
        <taxon>Embryophyta</taxon>
        <taxon>Tracheophyta</taxon>
        <taxon>Spermatophyta</taxon>
        <taxon>Magnoliopsida</taxon>
        <taxon>eudicotyledons</taxon>
        <taxon>Gunneridae</taxon>
        <taxon>Pentapetalae</taxon>
        <taxon>Caryophyllales</taxon>
        <taxon>Nepenthaceae</taxon>
        <taxon>Nepenthes</taxon>
    </lineage>
</organism>
<dbReference type="InterPro" id="IPR001245">
    <property type="entry name" value="Ser-Thr/Tyr_kinase_cat_dom"/>
</dbReference>
<evidence type="ECO:0000259" key="1">
    <source>
        <dbReference type="PROSITE" id="PS50011"/>
    </source>
</evidence>
<dbReference type="Gene3D" id="1.10.510.10">
    <property type="entry name" value="Transferase(Phosphotransferase) domain 1"/>
    <property type="match status" value="1"/>
</dbReference>
<accession>A0AAD3Y1G8</accession>
<name>A0AAD3Y1G8_NEPGR</name>
<gene>
    <name evidence="2" type="ORF">Nepgr_025424</name>
</gene>
<protein>
    <recommendedName>
        <fullName evidence="1">Protein kinase domain-containing protein</fullName>
    </recommendedName>
</protein>
<dbReference type="GO" id="GO:0005886">
    <property type="term" value="C:plasma membrane"/>
    <property type="evidence" value="ECO:0007669"/>
    <property type="project" value="TreeGrafter"/>
</dbReference>
<feature type="domain" description="Protein kinase" evidence="1">
    <location>
        <begin position="1"/>
        <end position="119"/>
    </location>
</feature>
<dbReference type="PANTHER" id="PTHR27003:SF88">
    <property type="entry name" value="RECEPTOR-LIKE PROTEIN KINASE THESEUS 1"/>
    <property type="match status" value="1"/>
</dbReference>
<dbReference type="InterPro" id="IPR045272">
    <property type="entry name" value="ANXUR1/2-like"/>
</dbReference>
<dbReference type="PROSITE" id="PS00108">
    <property type="entry name" value="PROTEIN_KINASE_ST"/>
    <property type="match status" value="1"/>
</dbReference>
<dbReference type="PROSITE" id="PS50011">
    <property type="entry name" value="PROTEIN_KINASE_DOM"/>
    <property type="match status" value="1"/>
</dbReference>
<keyword evidence="3" id="KW-1185">Reference proteome</keyword>